<accession>A0A379APZ1</accession>
<protein>
    <submittedName>
        <fullName evidence="3">Z1 domain</fullName>
    </submittedName>
</protein>
<dbReference type="GO" id="GO:0003677">
    <property type="term" value="F:DNA binding"/>
    <property type="evidence" value="ECO:0007669"/>
    <property type="project" value="InterPro"/>
</dbReference>
<dbReference type="RefSeq" id="WP_115249075.1">
    <property type="nucleotide sequence ID" value="NZ_JBLOCS010000004.1"/>
</dbReference>
<evidence type="ECO:0000259" key="2">
    <source>
        <dbReference type="Pfam" id="PF10593"/>
    </source>
</evidence>
<evidence type="ECO:0000259" key="1">
    <source>
        <dbReference type="Pfam" id="PF04851"/>
    </source>
</evidence>
<evidence type="ECO:0000313" key="3">
    <source>
        <dbReference type="EMBL" id="SUB23766.1"/>
    </source>
</evidence>
<keyword evidence="4" id="KW-1185">Reference proteome</keyword>
<gene>
    <name evidence="3" type="ORF">NCTC11297_00780</name>
</gene>
<feature type="domain" description="Helicase/UvrB N-terminal" evidence="1">
    <location>
        <begin position="52"/>
        <end position="196"/>
    </location>
</feature>
<dbReference type="SUPFAM" id="SSF52540">
    <property type="entry name" value="P-loop containing nucleoside triphosphate hydrolases"/>
    <property type="match status" value="1"/>
</dbReference>
<dbReference type="InterPro" id="IPR018310">
    <property type="entry name" value="Put_endonuclease_Z1-dom"/>
</dbReference>
<dbReference type="Proteomes" id="UP000255098">
    <property type="component" value="Unassembled WGS sequence"/>
</dbReference>
<name>A0A379APZ1_AVIAV</name>
<evidence type="ECO:0000313" key="4">
    <source>
        <dbReference type="Proteomes" id="UP000255098"/>
    </source>
</evidence>
<sequence>MSYFKNYLDELKQNQKLVQSIQKTTLDFMDKLAEIDVMKPVTNTLLLGNVQSGKTGQALGIISALADKEYKFFIYLTTDSIDLQKQTLDRVKQNLPLFSVLSENDMHHFNDIFRENKPVIAVIKKNSRVLEKWRNHLSSQKYLKGYPLVIVDDEADAASLNTQVNEYKVSRINQLLDDIKKSCSKTLFIELTATPQAIILQNQKSDWQPEFVQYFEAGEEYIGGNFVFTEPESFIVRFINEELKEVRDESISIAEGLAKAVITYLVTCAEFALTNRQPCNFAIHPSIRVADHNAFKEKLTEYLNQMIFALNQNEDETLRDEFYRAWEDLRSTKPDIKHFDDIYEKICELLEKQVIKILVLNSKTNSDPNLNLGFNIVIGGNVIGRGLTIPALQTVYYSRISKKPNADTFWQHSRIFGYDREKALMRLFIPQDIYKFFVELNQANNLLIEQAKNSNQGIQIIYPPNIQPTRKNVLDSNSLCLIAGGSNYFPNNPDQTNLVSIQKLVVRIRNDNLPIQDGIYEVDSLEIIEILENLGKFDEWDWNVEKFISCVHSLKGKRPNLKSYVLIRENRDIGKGTGTMLSPDDRQLGKKFDDALLLTLYQVKGQKEKNWEGIPFWLPNIKFPRNLVFWDIDD</sequence>
<dbReference type="REBASE" id="378156">
    <property type="entry name" value="H.Aav11297ORF782P"/>
</dbReference>
<dbReference type="EMBL" id="UGSP01000001">
    <property type="protein sequence ID" value="SUB23766.1"/>
    <property type="molecule type" value="Genomic_DNA"/>
</dbReference>
<dbReference type="InterPro" id="IPR006935">
    <property type="entry name" value="Helicase/UvrB_N"/>
</dbReference>
<dbReference type="AlphaFoldDB" id="A0A379APZ1"/>
<dbReference type="Pfam" id="PF04851">
    <property type="entry name" value="ResIII"/>
    <property type="match status" value="1"/>
</dbReference>
<dbReference type="InterPro" id="IPR027417">
    <property type="entry name" value="P-loop_NTPase"/>
</dbReference>
<dbReference type="GeneID" id="300132997"/>
<dbReference type="GO" id="GO:0005524">
    <property type="term" value="F:ATP binding"/>
    <property type="evidence" value="ECO:0007669"/>
    <property type="project" value="InterPro"/>
</dbReference>
<dbReference type="GO" id="GO:0016787">
    <property type="term" value="F:hydrolase activity"/>
    <property type="evidence" value="ECO:0007669"/>
    <property type="project" value="InterPro"/>
</dbReference>
<dbReference type="Gene3D" id="3.40.50.300">
    <property type="entry name" value="P-loop containing nucleotide triphosphate hydrolases"/>
    <property type="match status" value="1"/>
</dbReference>
<proteinExistence type="predicted"/>
<organism evidence="3 4">
    <name type="scientific">Avibacterium avium</name>
    <name type="common">Pasteurella avium</name>
    <dbReference type="NCBI Taxonomy" id="751"/>
    <lineage>
        <taxon>Bacteria</taxon>
        <taxon>Pseudomonadati</taxon>
        <taxon>Pseudomonadota</taxon>
        <taxon>Gammaproteobacteria</taxon>
        <taxon>Pasteurellales</taxon>
        <taxon>Pasteurellaceae</taxon>
        <taxon>Avibacterium</taxon>
    </lineage>
</organism>
<dbReference type="Pfam" id="PF10593">
    <property type="entry name" value="Z1"/>
    <property type="match status" value="1"/>
</dbReference>
<feature type="domain" description="Putative endonuclease Z1" evidence="2">
    <location>
        <begin position="257"/>
        <end position="455"/>
    </location>
</feature>
<reference evidence="3 4" key="1">
    <citation type="submission" date="2018-06" db="EMBL/GenBank/DDBJ databases">
        <authorList>
            <consortium name="Pathogen Informatics"/>
            <person name="Doyle S."/>
        </authorList>
    </citation>
    <scope>NUCLEOTIDE SEQUENCE [LARGE SCALE GENOMIC DNA]</scope>
    <source>
        <strain evidence="4">NCTC 11297</strain>
    </source>
</reference>